<sequence length="62" mass="6093">MAGMDLLAARSVTVINMSLAGPPNTLLAKMVTSLTEDNLVLVAAAGNGGPRAQGDRGAGQAG</sequence>
<dbReference type="Gene3D" id="3.40.50.200">
    <property type="entry name" value="Peptidase S8/S53 domain"/>
    <property type="match status" value="1"/>
</dbReference>
<accession>A0A3B0TB72</accession>
<name>A0A3B0TB72_9ZZZZ</name>
<organism evidence="1">
    <name type="scientific">hydrothermal vent metagenome</name>
    <dbReference type="NCBI Taxonomy" id="652676"/>
    <lineage>
        <taxon>unclassified sequences</taxon>
        <taxon>metagenomes</taxon>
        <taxon>ecological metagenomes</taxon>
    </lineage>
</organism>
<dbReference type="GO" id="GO:0006508">
    <property type="term" value="P:proteolysis"/>
    <property type="evidence" value="ECO:0007669"/>
    <property type="project" value="InterPro"/>
</dbReference>
<proteinExistence type="predicted"/>
<dbReference type="GO" id="GO:0004252">
    <property type="term" value="F:serine-type endopeptidase activity"/>
    <property type="evidence" value="ECO:0007669"/>
    <property type="project" value="InterPro"/>
</dbReference>
<evidence type="ECO:0008006" key="2">
    <source>
        <dbReference type="Google" id="ProtNLM"/>
    </source>
</evidence>
<dbReference type="AlphaFoldDB" id="A0A3B0TB72"/>
<protein>
    <recommendedName>
        <fullName evidence="2">Peptidase S8/S53 domain-containing protein</fullName>
    </recommendedName>
</protein>
<reference evidence="1" key="1">
    <citation type="submission" date="2018-06" db="EMBL/GenBank/DDBJ databases">
        <authorList>
            <person name="Zhirakovskaya E."/>
        </authorList>
    </citation>
    <scope>NUCLEOTIDE SEQUENCE</scope>
</reference>
<dbReference type="EMBL" id="UOEM01000070">
    <property type="protein sequence ID" value="VAW14140.1"/>
    <property type="molecule type" value="Genomic_DNA"/>
</dbReference>
<dbReference type="InterPro" id="IPR036852">
    <property type="entry name" value="Peptidase_S8/S53_dom_sf"/>
</dbReference>
<gene>
    <name evidence="1" type="ORF">MNBD_ALPHA09-2252</name>
</gene>
<dbReference type="SUPFAM" id="SSF52743">
    <property type="entry name" value="Subtilisin-like"/>
    <property type="match status" value="1"/>
</dbReference>
<evidence type="ECO:0000313" key="1">
    <source>
        <dbReference type="EMBL" id="VAW14140.1"/>
    </source>
</evidence>
<dbReference type="PROSITE" id="PS51892">
    <property type="entry name" value="SUBTILASE"/>
    <property type="match status" value="1"/>
</dbReference>